<gene>
    <name evidence="3" type="ORF">CALVIDRAFT_518646</name>
</gene>
<dbReference type="SUPFAM" id="SSF51430">
    <property type="entry name" value="NAD(P)-linked oxidoreductase"/>
    <property type="match status" value="1"/>
</dbReference>
<organism evidence="3 4">
    <name type="scientific">Calocera viscosa (strain TUFC12733)</name>
    <dbReference type="NCBI Taxonomy" id="1330018"/>
    <lineage>
        <taxon>Eukaryota</taxon>
        <taxon>Fungi</taxon>
        <taxon>Dikarya</taxon>
        <taxon>Basidiomycota</taxon>
        <taxon>Agaricomycotina</taxon>
        <taxon>Dacrymycetes</taxon>
        <taxon>Dacrymycetales</taxon>
        <taxon>Dacrymycetaceae</taxon>
        <taxon>Calocera</taxon>
    </lineage>
</organism>
<dbReference type="Gene3D" id="3.20.20.100">
    <property type="entry name" value="NADP-dependent oxidoreductase domain"/>
    <property type="match status" value="1"/>
</dbReference>
<dbReference type="InterPro" id="IPR023210">
    <property type="entry name" value="NADP_OxRdtase_dom"/>
</dbReference>
<proteinExistence type="predicted"/>
<dbReference type="InterPro" id="IPR036812">
    <property type="entry name" value="NAD(P)_OxRdtase_dom_sf"/>
</dbReference>
<evidence type="ECO:0000259" key="2">
    <source>
        <dbReference type="Pfam" id="PF00248"/>
    </source>
</evidence>
<dbReference type="STRING" id="1330018.A0A167JIX6"/>
<protein>
    <submittedName>
        <fullName evidence="3">Aldo/keto reductase</fullName>
    </submittedName>
</protein>
<evidence type="ECO:0000313" key="3">
    <source>
        <dbReference type="EMBL" id="KZO93643.1"/>
    </source>
</evidence>
<feature type="domain" description="NADP-dependent oxidoreductase" evidence="2">
    <location>
        <begin position="31"/>
        <end position="310"/>
    </location>
</feature>
<keyword evidence="1" id="KW-0560">Oxidoreductase</keyword>
<dbReference type="InterPro" id="IPR020471">
    <property type="entry name" value="AKR"/>
</dbReference>
<name>A0A167JIX6_CALVF</name>
<dbReference type="PANTHER" id="PTHR43625:SF40">
    <property type="entry name" value="ALDO-KETO REDUCTASE YAKC [NADP(+)]"/>
    <property type="match status" value="1"/>
</dbReference>
<accession>A0A167JIX6</accession>
<dbReference type="Pfam" id="PF00248">
    <property type="entry name" value="Aldo_ket_red"/>
    <property type="match status" value="1"/>
</dbReference>
<dbReference type="EMBL" id="KV417300">
    <property type="protein sequence ID" value="KZO93643.1"/>
    <property type="molecule type" value="Genomic_DNA"/>
</dbReference>
<sequence length="330" mass="36180">MSLPTRKIGFADVPYPGLGCMSMTAFYSPHLTSEARNHAVLKAAFDAGCRHWDTANVYTGNEVMLGNAIKVLGIDRKELFLATKFGLTFEGGNLVSNGKPEYAKACLEQSLENLQTDYIDLFYLHRVDAQTPIEETVKALKQAQEAGKIRYIGLSECSAATLRRASAVAKISAVQMEYSMWETSIETSGLLDACKELGVAVVAYSPLGRGLLTGQIKSRSDIDPADGRLTMPRFSEDNFPKNLELVDLVKEFAAKKGCTPGQLALAWVHAQWDHVLAIPGTTRVEALEENIASVKVVLSKEELTQIRILLETFTPSGDRYNEQMAALSNI</sequence>
<dbReference type="PRINTS" id="PR00069">
    <property type="entry name" value="ALDKETRDTASE"/>
</dbReference>
<dbReference type="InterPro" id="IPR050791">
    <property type="entry name" value="Aldo-Keto_reductase"/>
</dbReference>
<dbReference type="GO" id="GO:0005737">
    <property type="term" value="C:cytoplasm"/>
    <property type="evidence" value="ECO:0007669"/>
    <property type="project" value="TreeGrafter"/>
</dbReference>
<evidence type="ECO:0000256" key="1">
    <source>
        <dbReference type="ARBA" id="ARBA00023002"/>
    </source>
</evidence>
<dbReference type="PANTHER" id="PTHR43625">
    <property type="entry name" value="AFLATOXIN B1 ALDEHYDE REDUCTASE"/>
    <property type="match status" value="1"/>
</dbReference>
<reference evidence="3 4" key="1">
    <citation type="journal article" date="2016" name="Mol. Biol. Evol.">
        <title>Comparative Genomics of Early-Diverging Mushroom-Forming Fungi Provides Insights into the Origins of Lignocellulose Decay Capabilities.</title>
        <authorList>
            <person name="Nagy L.G."/>
            <person name="Riley R."/>
            <person name="Tritt A."/>
            <person name="Adam C."/>
            <person name="Daum C."/>
            <person name="Floudas D."/>
            <person name="Sun H."/>
            <person name="Yadav J.S."/>
            <person name="Pangilinan J."/>
            <person name="Larsson K.H."/>
            <person name="Matsuura K."/>
            <person name="Barry K."/>
            <person name="Labutti K."/>
            <person name="Kuo R."/>
            <person name="Ohm R.A."/>
            <person name="Bhattacharya S.S."/>
            <person name="Shirouzu T."/>
            <person name="Yoshinaga Y."/>
            <person name="Martin F.M."/>
            <person name="Grigoriev I.V."/>
            <person name="Hibbett D.S."/>
        </authorList>
    </citation>
    <scope>NUCLEOTIDE SEQUENCE [LARGE SCALE GENOMIC DNA]</scope>
    <source>
        <strain evidence="3 4">TUFC12733</strain>
    </source>
</reference>
<keyword evidence="4" id="KW-1185">Reference proteome</keyword>
<dbReference type="AlphaFoldDB" id="A0A167JIX6"/>
<dbReference type="GO" id="GO:0016491">
    <property type="term" value="F:oxidoreductase activity"/>
    <property type="evidence" value="ECO:0007669"/>
    <property type="project" value="UniProtKB-KW"/>
</dbReference>
<dbReference type="OrthoDB" id="37537at2759"/>
<evidence type="ECO:0000313" key="4">
    <source>
        <dbReference type="Proteomes" id="UP000076738"/>
    </source>
</evidence>
<dbReference type="Proteomes" id="UP000076738">
    <property type="component" value="Unassembled WGS sequence"/>
</dbReference>